<dbReference type="PROSITE" id="PS01331">
    <property type="entry name" value="THYMIDYLATE_KINASE"/>
    <property type="match status" value="1"/>
</dbReference>
<comment type="similarity">
    <text evidence="1">Belongs to the thymidylate kinase family.</text>
</comment>
<keyword evidence="4" id="KW-0545">Nucleotide biosynthesis</keyword>
<reference evidence="10" key="1">
    <citation type="submission" date="2020-05" db="EMBL/GenBank/DDBJ databases">
        <authorList>
            <person name="Chiriac C."/>
            <person name="Salcher M."/>
            <person name="Ghai R."/>
            <person name="Kavagutti S V."/>
        </authorList>
    </citation>
    <scope>NUCLEOTIDE SEQUENCE</scope>
</reference>
<evidence type="ECO:0000256" key="3">
    <source>
        <dbReference type="ARBA" id="ARBA00022679"/>
    </source>
</evidence>
<protein>
    <recommendedName>
        <fullName evidence="2">dTMP kinase</fullName>
        <ecNumber evidence="2">2.7.4.9</ecNumber>
    </recommendedName>
</protein>
<dbReference type="Gene3D" id="3.40.50.300">
    <property type="entry name" value="P-loop containing nucleotide triphosphate hydrolases"/>
    <property type="match status" value="1"/>
</dbReference>
<proteinExistence type="inferred from homology"/>
<dbReference type="InterPro" id="IPR018095">
    <property type="entry name" value="Thymidylate_kin_CS"/>
</dbReference>
<dbReference type="FunFam" id="3.40.50.300:FF:000225">
    <property type="entry name" value="Thymidylate kinase"/>
    <property type="match status" value="1"/>
</dbReference>
<dbReference type="GO" id="GO:0005524">
    <property type="term" value="F:ATP binding"/>
    <property type="evidence" value="ECO:0007669"/>
    <property type="project" value="UniProtKB-KW"/>
</dbReference>
<evidence type="ECO:0000256" key="6">
    <source>
        <dbReference type="ARBA" id="ARBA00022777"/>
    </source>
</evidence>
<dbReference type="GO" id="GO:0006233">
    <property type="term" value="P:dTDP biosynthetic process"/>
    <property type="evidence" value="ECO:0007669"/>
    <property type="project" value="InterPro"/>
</dbReference>
<evidence type="ECO:0000256" key="1">
    <source>
        <dbReference type="ARBA" id="ARBA00009776"/>
    </source>
</evidence>
<name>A0A6J6QJI9_9ZZZZ</name>
<dbReference type="GO" id="GO:0005829">
    <property type="term" value="C:cytosol"/>
    <property type="evidence" value="ECO:0007669"/>
    <property type="project" value="TreeGrafter"/>
</dbReference>
<evidence type="ECO:0000256" key="7">
    <source>
        <dbReference type="ARBA" id="ARBA00022840"/>
    </source>
</evidence>
<dbReference type="GO" id="GO:0004798">
    <property type="term" value="F:dTMP kinase activity"/>
    <property type="evidence" value="ECO:0007669"/>
    <property type="project" value="UniProtKB-EC"/>
</dbReference>
<accession>A0A6J6QJI9</accession>
<dbReference type="EC" id="2.7.4.9" evidence="2"/>
<organism evidence="10">
    <name type="scientific">freshwater metagenome</name>
    <dbReference type="NCBI Taxonomy" id="449393"/>
    <lineage>
        <taxon>unclassified sequences</taxon>
        <taxon>metagenomes</taxon>
        <taxon>ecological metagenomes</taxon>
    </lineage>
</organism>
<evidence type="ECO:0000256" key="2">
    <source>
        <dbReference type="ARBA" id="ARBA00012980"/>
    </source>
</evidence>
<gene>
    <name evidence="10" type="ORF">UFOPK2399_01991</name>
</gene>
<feature type="domain" description="Thymidylate kinase-like" evidence="9">
    <location>
        <begin position="5"/>
        <end position="190"/>
    </location>
</feature>
<dbReference type="InterPro" id="IPR039430">
    <property type="entry name" value="Thymidylate_kin-like_dom"/>
</dbReference>
<evidence type="ECO:0000256" key="5">
    <source>
        <dbReference type="ARBA" id="ARBA00022741"/>
    </source>
</evidence>
<evidence type="ECO:0000259" key="9">
    <source>
        <dbReference type="Pfam" id="PF02223"/>
    </source>
</evidence>
<dbReference type="SUPFAM" id="SSF52540">
    <property type="entry name" value="P-loop containing nucleoside triphosphate hydrolases"/>
    <property type="match status" value="1"/>
</dbReference>
<dbReference type="HAMAP" id="MF_00165">
    <property type="entry name" value="Thymidylate_kinase"/>
    <property type="match status" value="1"/>
</dbReference>
<keyword evidence="5" id="KW-0547">Nucleotide-binding</keyword>
<comment type="catalytic activity">
    <reaction evidence="8">
        <text>dTMP + ATP = dTDP + ADP</text>
        <dbReference type="Rhea" id="RHEA:13517"/>
        <dbReference type="ChEBI" id="CHEBI:30616"/>
        <dbReference type="ChEBI" id="CHEBI:58369"/>
        <dbReference type="ChEBI" id="CHEBI:63528"/>
        <dbReference type="ChEBI" id="CHEBI:456216"/>
        <dbReference type="EC" id="2.7.4.9"/>
    </reaction>
</comment>
<keyword evidence="3" id="KW-0808">Transferase</keyword>
<keyword evidence="6" id="KW-0418">Kinase</keyword>
<dbReference type="GO" id="GO:0006235">
    <property type="term" value="P:dTTP biosynthetic process"/>
    <property type="evidence" value="ECO:0007669"/>
    <property type="project" value="TreeGrafter"/>
</dbReference>
<dbReference type="CDD" id="cd01672">
    <property type="entry name" value="TMPK"/>
    <property type="match status" value="1"/>
</dbReference>
<evidence type="ECO:0000256" key="8">
    <source>
        <dbReference type="ARBA" id="ARBA00048743"/>
    </source>
</evidence>
<dbReference type="GO" id="GO:0006227">
    <property type="term" value="P:dUDP biosynthetic process"/>
    <property type="evidence" value="ECO:0007669"/>
    <property type="project" value="TreeGrafter"/>
</dbReference>
<keyword evidence="7" id="KW-0067">ATP-binding</keyword>
<dbReference type="InterPro" id="IPR027417">
    <property type="entry name" value="P-loop_NTPase"/>
</dbReference>
<evidence type="ECO:0000313" key="10">
    <source>
        <dbReference type="EMBL" id="CAB4710896.1"/>
    </source>
</evidence>
<sequence length="197" mass="21556">MFISFEGVDGSGKSTQAGLLASALREAGFEVIETREPGGTPLGEQVRTMLLHGADMTPWAEAALFAASRAQHVEAVIRPALERGAWVVCDRYVDSSVVYQGVVRGLGAEAVYDLNRVVTRELMPQQTFVLDLDAATSRARQDGELDRIEREDDSFRARVVAAYRDLASRDPERVVVLDASLPVAELAERIRERVLAG</sequence>
<dbReference type="EMBL" id="CAEZXP010000011">
    <property type="protein sequence ID" value="CAB4710896.1"/>
    <property type="molecule type" value="Genomic_DNA"/>
</dbReference>
<dbReference type="PANTHER" id="PTHR10344:SF4">
    <property type="entry name" value="UMP-CMP KINASE 2, MITOCHONDRIAL"/>
    <property type="match status" value="1"/>
</dbReference>
<dbReference type="NCBIfam" id="TIGR00041">
    <property type="entry name" value="DTMP_kinase"/>
    <property type="match status" value="1"/>
</dbReference>
<dbReference type="PANTHER" id="PTHR10344">
    <property type="entry name" value="THYMIDYLATE KINASE"/>
    <property type="match status" value="1"/>
</dbReference>
<dbReference type="Pfam" id="PF02223">
    <property type="entry name" value="Thymidylate_kin"/>
    <property type="match status" value="1"/>
</dbReference>
<dbReference type="AlphaFoldDB" id="A0A6J6QJI9"/>
<dbReference type="InterPro" id="IPR018094">
    <property type="entry name" value="Thymidylate_kinase"/>
</dbReference>
<evidence type="ECO:0000256" key="4">
    <source>
        <dbReference type="ARBA" id="ARBA00022727"/>
    </source>
</evidence>